<reference evidence="9" key="1">
    <citation type="journal article" date="2019" name="Int. J. Syst. Evol. Microbiol.">
        <title>The Global Catalogue of Microorganisms (GCM) 10K type strain sequencing project: providing services to taxonomists for standard genome sequencing and annotation.</title>
        <authorList>
            <consortium name="The Broad Institute Genomics Platform"/>
            <consortium name="The Broad Institute Genome Sequencing Center for Infectious Disease"/>
            <person name="Wu L."/>
            <person name="Ma J."/>
        </authorList>
    </citation>
    <scope>NUCLEOTIDE SEQUENCE [LARGE SCALE GENOMIC DNA]</scope>
    <source>
        <strain evidence="9">JCM 16914</strain>
    </source>
</reference>
<dbReference type="Gene3D" id="3.90.1720.10">
    <property type="entry name" value="endopeptidase domain like (from Nostoc punctiforme)"/>
    <property type="match status" value="1"/>
</dbReference>
<dbReference type="SUPFAM" id="SSF54001">
    <property type="entry name" value="Cysteine proteinases"/>
    <property type="match status" value="1"/>
</dbReference>
<evidence type="ECO:0000313" key="9">
    <source>
        <dbReference type="Proteomes" id="UP001500133"/>
    </source>
</evidence>
<keyword evidence="9" id="KW-1185">Reference proteome</keyword>
<dbReference type="RefSeq" id="WP_344702759.1">
    <property type="nucleotide sequence ID" value="NZ_BAAAZT010000030.1"/>
</dbReference>
<keyword evidence="4" id="KW-0378">Hydrolase</keyword>
<dbReference type="PANTHER" id="PTHR47360:SF1">
    <property type="entry name" value="ENDOPEPTIDASE NLPC-RELATED"/>
    <property type="match status" value="1"/>
</dbReference>
<evidence type="ECO:0000313" key="8">
    <source>
        <dbReference type="EMBL" id="GAA3900768.1"/>
    </source>
</evidence>
<evidence type="ECO:0000256" key="3">
    <source>
        <dbReference type="ARBA" id="ARBA00022729"/>
    </source>
</evidence>
<evidence type="ECO:0000259" key="7">
    <source>
        <dbReference type="PROSITE" id="PS51935"/>
    </source>
</evidence>
<evidence type="ECO:0000256" key="2">
    <source>
        <dbReference type="ARBA" id="ARBA00022670"/>
    </source>
</evidence>
<feature type="signal peptide" evidence="6">
    <location>
        <begin position="1"/>
        <end position="35"/>
    </location>
</feature>
<dbReference type="InterPro" id="IPR038765">
    <property type="entry name" value="Papain-like_cys_pep_sf"/>
</dbReference>
<evidence type="ECO:0000256" key="1">
    <source>
        <dbReference type="ARBA" id="ARBA00007074"/>
    </source>
</evidence>
<dbReference type="InterPro" id="IPR000064">
    <property type="entry name" value="NLP_P60_dom"/>
</dbReference>
<sequence length="208" mass="22742">MAVVSCYFSGVVRYACALALAVILAGCASSGGAGGEPPGDDFASSLPGVPGDDEALMSPVDNPVTQLSRLRNPPPLVIRRALLKQHKRWSGTPYRLGGTTQRGIDCSALVQNVYQDTFAVSLPRTTRGLVNKGHAIKRRHLRAGDLVFFRPPGSRHVGIYVGDGYFLHASVSQGVTISALDNTYWQRYYWQSRRTLERPQMARLSRVL</sequence>
<dbReference type="PROSITE" id="PS51935">
    <property type="entry name" value="NLPC_P60"/>
    <property type="match status" value="1"/>
</dbReference>
<dbReference type="PANTHER" id="PTHR47360">
    <property type="entry name" value="MUREIN DD-ENDOPEPTIDASE MEPS/MUREIN LD-CARBOXYPEPTIDASE"/>
    <property type="match status" value="1"/>
</dbReference>
<dbReference type="InterPro" id="IPR052062">
    <property type="entry name" value="Murein_DD/LD_carboxypeptidase"/>
</dbReference>
<evidence type="ECO:0000256" key="4">
    <source>
        <dbReference type="ARBA" id="ARBA00022801"/>
    </source>
</evidence>
<comment type="similarity">
    <text evidence="1">Belongs to the peptidase C40 family.</text>
</comment>
<dbReference type="Proteomes" id="UP001500133">
    <property type="component" value="Unassembled WGS sequence"/>
</dbReference>
<evidence type="ECO:0000256" key="5">
    <source>
        <dbReference type="ARBA" id="ARBA00022807"/>
    </source>
</evidence>
<keyword evidence="5" id="KW-0788">Thiol protease</keyword>
<feature type="domain" description="NlpC/P60" evidence="7">
    <location>
        <begin position="76"/>
        <end position="196"/>
    </location>
</feature>
<name>A0ABP7LGR5_9GAMM</name>
<accession>A0ABP7LGR5</accession>
<dbReference type="Pfam" id="PF00877">
    <property type="entry name" value="NLPC_P60"/>
    <property type="match status" value="1"/>
</dbReference>
<comment type="caution">
    <text evidence="8">The sequence shown here is derived from an EMBL/GenBank/DDBJ whole genome shotgun (WGS) entry which is preliminary data.</text>
</comment>
<organism evidence="8 9">
    <name type="scientific">Halomonas cibimaris</name>
    <dbReference type="NCBI Taxonomy" id="657012"/>
    <lineage>
        <taxon>Bacteria</taxon>
        <taxon>Pseudomonadati</taxon>
        <taxon>Pseudomonadota</taxon>
        <taxon>Gammaproteobacteria</taxon>
        <taxon>Oceanospirillales</taxon>
        <taxon>Halomonadaceae</taxon>
        <taxon>Halomonas</taxon>
    </lineage>
</organism>
<gene>
    <name evidence="8" type="primary">mepS</name>
    <name evidence="8" type="ORF">GCM10022228_09190</name>
</gene>
<evidence type="ECO:0000256" key="6">
    <source>
        <dbReference type="SAM" id="SignalP"/>
    </source>
</evidence>
<keyword evidence="3 6" id="KW-0732">Signal</keyword>
<keyword evidence="2" id="KW-0645">Protease</keyword>
<dbReference type="EMBL" id="BAAAZT010000030">
    <property type="protein sequence ID" value="GAA3900768.1"/>
    <property type="molecule type" value="Genomic_DNA"/>
</dbReference>
<protein>
    <submittedName>
        <fullName evidence="8">Bifunctional murein DD-endopeptidase/murein LD-carboxypeptidase</fullName>
    </submittedName>
</protein>
<feature type="chain" id="PRO_5046574148" evidence="6">
    <location>
        <begin position="36"/>
        <end position="208"/>
    </location>
</feature>
<proteinExistence type="inferred from homology"/>